<dbReference type="PANTHER" id="PTHR11544">
    <property type="entry name" value="COLD SHOCK DOMAIN CONTAINING PROTEINS"/>
    <property type="match status" value="1"/>
</dbReference>
<protein>
    <submittedName>
        <fullName evidence="4">CSD domain-containing protein</fullName>
    </submittedName>
</protein>
<dbReference type="SUPFAM" id="SSF50249">
    <property type="entry name" value="Nucleic acid-binding proteins"/>
    <property type="match status" value="1"/>
</dbReference>
<dbReference type="Proteomes" id="UP000887575">
    <property type="component" value="Unassembled WGS sequence"/>
</dbReference>
<dbReference type="InterPro" id="IPR050181">
    <property type="entry name" value="Cold_shock_domain"/>
</dbReference>
<reference evidence="4" key="1">
    <citation type="submission" date="2024-02" db="UniProtKB">
        <authorList>
            <consortium name="WormBaseParasite"/>
        </authorList>
    </citation>
    <scope>IDENTIFICATION</scope>
</reference>
<proteinExistence type="predicted"/>
<accession>A0AAF3FAR7</accession>
<dbReference type="InterPro" id="IPR012340">
    <property type="entry name" value="NA-bd_OB-fold"/>
</dbReference>
<dbReference type="PRINTS" id="PR00050">
    <property type="entry name" value="COLDSHOCK"/>
</dbReference>
<evidence type="ECO:0000259" key="2">
    <source>
        <dbReference type="PROSITE" id="PS51857"/>
    </source>
</evidence>
<name>A0AAF3FAR7_9BILA</name>
<dbReference type="WBParaSite" id="MBELARI_LOCUS3991">
    <property type="protein sequence ID" value="MBELARI_LOCUS3991"/>
    <property type="gene ID" value="MBELARI_LOCUS3991"/>
</dbReference>
<dbReference type="PROSITE" id="PS00352">
    <property type="entry name" value="CSD_1"/>
    <property type="match status" value="1"/>
</dbReference>
<dbReference type="Pfam" id="PF00313">
    <property type="entry name" value="CSD"/>
    <property type="match status" value="1"/>
</dbReference>
<dbReference type="InterPro" id="IPR011129">
    <property type="entry name" value="CSD"/>
</dbReference>
<feature type="compositionally biased region" description="Basic residues" evidence="1">
    <location>
        <begin position="192"/>
        <end position="205"/>
    </location>
</feature>
<organism evidence="3 4">
    <name type="scientific">Mesorhabditis belari</name>
    <dbReference type="NCBI Taxonomy" id="2138241"/>
    <lineage>
        <taxon>Eukaryota</taxon>
        <taxon>Metazoa</taxon>
        <taxon>Ecdysozoa</taxon>
        <taxon>Nematoda</taxon>
        <taxon>Chromadorea</taxon>
        <taxon>Rhabditida</taxon>
        <taxon>Rhabditina</taxon>
        <taxon>Rhabditomorpha</taxon>
        <taxon>Rhabditoidea</taxon>
        <taxon>Rhabditidae</taxon>
        <taxon>Mesorhabditinae</taxon>
        <taxon>Mesorhabditis</taxon>
    </lineage>
</organism>
<dbReference type="InterPro" id="IPR002059">
    <property type="entry name" value="CSP_DNA-bd"/>
</dbReference>
<dbReference type="AlphaFoldDB" id="A0AAF3FAR7"/>
<dbReference type="Gene3D" id="2.40.50.140">
    <property type="entry name" value="Nucleic acid-binding proteins"/>
    <property type="match status" value="1"/>
</dbReference>
<dbReference type="GO" id="GO:0003676">
    <property type="term" value="F:nucleic acid binding"/>
    <property type="evidence" value="ECO:0007669"/>
    <property type="project" value="InterPro"/>
</dbReference>
<sequence length="230" mass="25983">MATDSTALQQATDGLEKLTLDTRKERRFDRAAADEALKKVHEQKLKELKMVAEKVNGTIKWYSVLSHYGFIGIDGQDEDVFVHQSSILESRTNRLALRTLDNGERVQFDIVEGEKGREAVNVTGPDGAPVIGSRFQWMQIPWLRSAFFQRRDWLRGKDQKAPGNRSDKRKTNNSVRSKKDNEAGGDDQTEKKPRRRNNSTRGNRRNQKEKSGNTDPAVAGGDATQANNKD</sequence>
<dbReference type="CDD" id="cd04458">
    <property type="entry name" value="CSP_CDS"/>
    <property type="match status" value="1"/>
</dbReference>
<feature type="region of interest" description="Disordered" evidence="1">
    <location>
        <begin position="154"/>
        <end position="230"/>
    </location>
</feature>
<feature type="compositionally biased region" description="Basic and acidic residues" evidence="1">
    <location>
        <begin position="154"/>
        <end position="170"/>
    </location>
</feature>
<evidence type="ECO:0000256" key="1">
    <source>
        <dbReference type="SAM" id="MobiDB-lite"/>
    </source>
</evidence>
<dbReference type="PROSITE" id="PS51857">
    <property type="entry name" value="CSD_2"/>
    <property type="match status" value="1"/>
</dbReference>
<feature type="domain" description="CSD" evidence="2">
    <location>
        <begin position="54"/>
        <end position="124"/>
    </location>
</feature>
<evidence type="ECO:0000313" key="3">
    <source>
        <dbReference type="Proteomes" id="UP000887575"/>
    </source>
</evidence>
<keyword evidence="3" id="KW-1185">Reference proteome</keyword>
<dbReference type="SMART" id="SM00357">
    <property type="entry name" value="CSP"/>
    <property type="match status" value="1"/>
</dbReference>
<evidence type="ECO:0000313" key="4">
    <source>
        <dbReference type="WBParaSite" id="MBELARI_LOCUS3991"/>
    </source>
</evidence>
<dbReference type="InterPro" id="IPR019844">
    <property type="entry name" value="CSD_CS"/>
</dbReference>